<dbReference type="GO" id="GO:0034605">
    <property type="term" value="P:cellular response to heat"/>
    <property type="evidence" value="ECO:0007669"/>
    <property type="project" value="TreeGrafter"/>
</dbReference>
<dbReference type="KEGG" id="acht:bsdcttw_09880"/>
<dbReference type="SMART" id="SM01086">
    <property type="entry name" value="ClpB_D2-small"/>
    <property type="match status" value="1"/>
</dbReference>
<dbReference type="FunFam" id="3.40.50.300:FF:000010">
    <property type="entry name" value="Chaperone clpB 1, putative"/>
    <property type="match status" value="1"/>
</dbReference>
<dbReference type="InterPro" id="IPR001270">
    <property type="entry name" value="ClpA/B"/>
</dbReference>
<dbReference type="CDD" id="cd00009">
    <property type="entry name" value="AAA"/>
    <property type="match status" value="1"/>
</dbReference>
<evidence type="ECO:0000313" key="9">
    <source>
        <dbReference type="Proteomes" id="UP000515703"/>
    </source>
</evidence>
<dbReference type="InterPro" id="IPR036628">
    <property type="entry name" value="Clp_N_dom_sf"/>
</dbReference>
<evidence type="ECO:0000256" key="4">
    <source>
        <dbReference type="ARBA" id="ARBA00023186"/>
    </source>
</evidence>
<dbReference type="GO" id="GO:0005524">
    <property type="term" value="F:ATP binding"/>
    <property type="evidence" value="ECO:0007669"/>
    <property type="project" value="UniProtKB-KW"/>
</dbReference>
<name>A0A7I8DJT1_9FIRM</name>
<dbReference type="FunFam" id="3.40.50.300:FF:000025">
    <property type="entry name" value="ATP-dependent Clp protease subunit"/>
    <property type="match status" value="1"/>
</dbReference>
<dbReference type="Gene3D" id="1.10.8.60">
    <property type="match status" value="2"/>
</dbReference>
<dbReference type="EMBL" id="AP023368">
    <property type="protein sequence ID" value="BCJ97947.1"/>
    <property type="molecule type" value="Genomic_DNA"/>
</dbReference>
<dbReference type="Gene3D" id="4.10.860.10">
    <property type="entry name" value="UVR domain"/>
    <property type="match status" value="1"/>
</dbReference>
<dbReference type="PRINTS" id="PR00300">
    <property type="entry name" value="CLPPROTEASEA"/>
</dbReference>
<protein>
    <submittedName>
        <fullName evidence="8">ATP-dependent Clp protease ATP-binding subunit ClpC</fullName>
    </submittedName>
</protein>
<evidence type="ECO:0000256" key="6">
    <source>
        <dbReference type="RuleBase" id="RU004432"/>
    </source>
</evidence>
<keyword evidence="1 5" id="KW-0677">Repeat</keyword>
<dbReference type="Pfam" id="PF02861">
    <property type="entry name" value="Clp_N"/>
    <property type="match status" value="2"/>
</dbReference>
<evidence type="ECO:0000313" key="8">
    <source>
        <dbReference type="EMBL" id="BCJ97947.1"/>
    </source>
</evidence>
<dbReference type="Pfam" id="PF00004">
    <property type="entry name" value="AAA"/>
    <property type="match status" value="1"/>
</dbReference>
<accession>A0A7I8DJT1</accession>
<dbReference type="Pfam" id="PF10431">
    <property type="entry name" value="ClpB_D2-small"/>
    <property type="match status" value="1"/>
</dbReference>
<dbReference type="InterPro" id="IPR018368">
    <property type="entry name" value="ClpA/B_CS1"/>
</dbReference>
<dbReference type="InterPro" id="IPR050130">
    <property type="entry name" value="ClpA_ClpB"/>
</dbReference>
<dbReference type="InterPro" id="IPR004176">
    <property type="entry name" value="Clp_R_N"/>
</dbReference>
<sequence length="814" mass="90826">MNERYTEEAKRAINNATEIAYKLSHNYVGTEHLLIGLLQSDGVASRVLEKNGVDVNKVLELVNQLIAPSSTMEAVEVDGFTPRSKRILDQSFKEAVRLKSQAVGTEHILIALIKESDCIAVRLLNTLGTNLQKLYVDLLTAIGADMNTAKNEYSANKSKSKAKSNTPTLDQYSRDLTEYAREGKLDPVIGRETEIQRVIQILSRRTKNNPCLVGEPGVGKTAIAEGLARKIVEGNIPEVIKDKRVLTLDLSGMVAGSKYRGEFEERIKKVISEVMSDGNVLLFIDEIHTIIGAGGAEGAIDASNILKPSLARGELQLIGATTREEYRKYIEKDAALERRFQPVVVEEPSEEEAILILKGLRDSYEAHHKVKITDEALEAAVKMSSRYINDRYLPDKAIDLMDEAASKVRLSTYITSPEIKDLEGQIQALEEEKEQAIKSEEYEKAGDLKRQQEEITLKMNALQVKSEKEKQDNLLVVGENEIADIISSWTKIPVRKLAEEESERLRNLEKILHERVIGQEDAVSAVSKAIRRGRVGLKDPGRPIGSFLFLGPTGVGKTELSKALAEAMFGSENSMIRVDMSEYMEKHSVSKLIGSPPGYVGYDEGGQLSEKVRQNPYSVILFDEVEKAHPDVFNILLQVLDDGHITDAQGRKVSFKNTIIIMTSNAGAQNIIAPKRLGFASVSDEKEDYKKMREGVLEEVKRIFKPEFINRIDEMIVFHSLTREDIKSIVGIMLSSITKRAKQQMNISLEINDDIISHIAEKGFDQNYGARPLRRAIQTNIEDKLAEEILDSNIKSGDTALVELIDKEIKISKK</sequence>
<dbReference type="PANTHER" id="PTHR11638">
    <property type="entry name" value="ATP-DEPENDENT CLP PROTEASE"/>
    <property type="match status" value="1"/>
</dbReference>
<dbReference type="GO" id="GO:0008233">
    <property type="term" value="F:peptidase activity"/>
    <property type="evidence" value="ECO:0007669"/>
    <property type="project" value="UniProtKB-KW"/>
</dbReference>
<dbReference type="Proteomes" id="UP000515703">
    <property type="component" value="Chromosome"/>
</dbReference>
<dbReference type="PROSITE" id="PS00871">
    <property type="entry name" value="CLPAB_2"/>
    <property type="match status" value="1"/>
</dbReference>
<dbReference type="InterPro" id="IPR028299">
    <property type="entry name" value="ClpA/B_CS2"/>
</dbReference>
<dbReference type="InterPro" id="IPR041546">
    <property type="entry name" value="ClpA/ClpB_AAA_lid"/>
</dbReference>
<keyword evidence="9" id="KW-1185">Reference proteome</keyword>
<feature type="domain" description="Clp R" evidence="7">
    <location>
        <begin position="1"/>
        <end position="144"/>
    </location>
</feature>
<keyword evidence="4 6" id="KW-0143">Chaperone</keyword>
<evidence type="ECO:0000256" key="1">
    <source>
        <dbReference type="ARBA" id="ARBA00022737"/>
    </source>
</evidence>
<dbReference type="GO" id="GO:0016887">
    <property type="term" value="F:ATP hydrolysis activity"/>
    <property type="evidence" value="ECO:0007669"/>
    <property type="project" value="InterPro"/>
</dbReference>
<gene>
    <name evidence="8" type="primary">clpC</name>
    <name evidence="8" type="ORF">bsdcttw_09880</name>
</gene>
<organism evidence="8 9">
    <name type="scientific">Anaerocolumna chitinilytica</name>
    <dbReference type="NCBI Taxonomy" id="1727145"/>
    <lineage>
        <taxon>Bacteria</taxon>
        <taxon>Bacillati</taxon>
        <taxon>Bacillota</taxon>
        <taxon>Clostridia</taxon>
        <taxon>Lachnospirales</taxon>
        <taxon>Lachnospiraceae</taxon>
        <taxon>Anaerocolumna</taxon>
    </lineage>
</organism>
<dbReference type="Pfam" id="PF17871">
    <property type="entry name" value="AAA_lid_9"/>
    <property type="match status" value="1"/>
</dbReference>
<dbReference type="InterPro" id="IPR003593">
    <property type="entry name" value="AAA+_ATPase"/>
</dbReference>
<comment type="similarity">
    <text evidence="6">Belongs to the ClpA/ClpB family.</text>
</comment>
<dbReference type="GO" id="GO:0005737">
    <property type="term" value="C:cytoplasm"/>
    <property type="evidence" value="ECO:0007669"/>
    <property type="project" value="TreeGrafter"/>
</dbReference>
<evidence type="ECO:0000256" key="2">
    <source>
        <dbReference type="ARBA" id="ARBA00022741"/>
    </source>
</evidence>
<evidence type="ECO:0000259" key="7">
    <source>
        <dbReference type="PROSITE" id="PS51903"/>
    </source>
</evidence>
<keyword evidence="3 6" id="KW-0067">ATP-binding</keyword>
<dbReference type="PROSITE" id="PS51903">
    <property type="entry name" value="CLP_R"/>
    <property type="match status" value="1"/>
</dbReference>
<dbReference type="PROSITE" id="PS00870">
    <property type="entry name" value="CLPAB_1"/>
    <property type="match status" value="1"/>
</dbReference>
<dbReference type="GO" id="GO:0006508">
    <property type="term" value="P:proteolysis"/>
    <property type="evidence" value="ECO:0007669"/>
    <property type="project" value="UniProtKB-KW"/>
</dbReference>
<dbReference type="Pfam" id="PF07724">
    <property type="entry name" value="AAA_2"/>
    <property type="match status" value="1"/>
</dbReference>
<keyword evidence="8" id="KW-0378">Hydrolase</keyword>
<keyword evidence="2 6" id="KW-0547">Nucleotide-binding</keyword>
<proteinExistence type="inferred from homology"/>
<dbReference type="PANTHER" id="PTHR11638:SF18">
    <property type="entry name" value="HEAT SHOCK PROTEIN 104"/>
    <property type="match status" value="1"/>
</dbReference>
<dbReference type="InterPro" id="IPR027417">
    <property type="entry name" value="P-loop_NTPase"/>
</dbReference>
<dbReference type="SMART" id="SM00382">
    <property type="entry name" value="AAA"/>
    <property type="match status" value="2"/>
</dbReference>
<reference evidence="8 9" key="1">
    <citation type="submission" date="2020-08" db="EMBL/GenBank/DDBJ databases">
        <title>Draft genome sequencing of an Anaerocolumna strain isolated from anoxic soil subjected to BSD treatment.</title>
        <authorList>
            <person name="Uek A."/>
            <person name="Tonouchi A."/>
        </authorList>
    </citation>
    <scope>NUCLEOTIDE SEQUENCE [LARGE SCALE GENOMIC DNA]</scope>
    <source>
        <strain evidence="8 9">CTTW</strain>
    </source>
</reference>
<reference evidence="8 9" key="2">
    <citation type="submission" date="2020-08" db="EMBL/GenBank/DDBJ databases">
        <authorList>
            <person name="Ueki A."/>
            <person name="Tonouchi A."/>
        </authorList>
    </citation>
    <scope>NUCLEOTIDE SEQUENCE [LARGE SCALE GENOMIC DNA]</scope>
    <source>
        <strain evidence="8 9">CTTW</strain>
    </source>
</reference>
<dbReference type="CDD" id="cd19499">
    <property type="entry name" value="RecA-like_ClpB_Hsp104-like"/>
    <property type="match status" value="1"/>
</dbReference>
<evidence type="ECO:0000256" key="3">
    <source>
        <dbReference type="ARBA" id="ARBA00022840"/>
    </source>
</evidence>
<dbReference type="RefSeq" id="WP_185258315.1">
    <property type="nucleotide sequence ID" value="NZ_AP023368.1"/>
</dbReference>
<dbReference type="Gene3D" id="1.10.1780.10">
    <property type="entry name" value="Clp, N-terminal domain"/>
    <property type="match status" value="1"/>
</dbReference>
<dbReference type="Gene3D" id="3.40.50.300">
    <property type="entry name" value="P-loop containing nucleotide triphosphate hydrolases"/>
    <property type="match status" value="2"/>
</dbReference>
<dbReference type="InterPro" id="IPR019489">
    <property type="entry name" value="Clp_ATPase_C"/>
</dbReference>
<dbReference type="InterPro" id="IPR003959">
    <property type="entry name" value="ATPase_AAA_core"/>
</dbReference>
<dbReference type="SUPFAM" id="SSF52540">
    <property type="entry name" value="P-loop containing nucleoside triphosphate hydrolases"/>
    <property type="match status" value="2"/>
</dbReference>
<dbReference type="SUPFAM" id="SSF81923">
    <property type="entry name" value="Double Clp-N motif"/>
    <property type="match status" value="1"/>
</dbReference>
<evidence type="ECO:0000256" key="5">
    <source>
        <dbReference type="PROSITE-ProRule" id="PRU01251"/>
    </source>
</evidence>
<dbReference type="AlphaFoldDB" id="A0A7I8DJT1"/>
<keyword evidence="8" id="KW-0645">Protease</keyword>